<protein>
    <submittedName>
        <fullName evidence="1">Putative ovule protein</fullName>
    </submittedName>
</protein>
<dbReference type="EMBL" id="GEDG01020751">
    <property type="protein sequence ID" value="JAP18869.1"/>
    <property type="molecule type" value="Transcribed_RNA"/>
</dbReference>
<organism evidence="1">
    <name type="scientific">Solanum chacoense</name>
    <name type="common">Chaco potato</name>
    <dbReference type="NCBI Taxonomy" id="4108"/>
    <lineage>
        <taxon>Eukaryota</taxon>
        <taxon>Viridiplantae</taxon>
        <taxon>Streptophyta</taxon>
        <taxon>Embryophyta</taxon>
        <taxon>Tracheophyta</taxon>
        <taxon>Spermatophyta</taxon>
        <taxon>Magnoliopsida</taxon>
        <taxon>eudicotyledons</taxon>
        <taxon>Gunneridae</taxon>
        <taxon>Pentapetalae</taxon>
        <taxon>asterids</taxon>
        <taxon>lamiids</taxon>
        <taxon>Solanales</taxon>
        <taxon>Solanaceae</taxon>
        <taxon>Solanoideae</taxon>
        <taxon>Solaneae</taxon>
        <taxon>Solanum</taxon>
    </lineage>
</organism>
<name>A0A0V0HEM4_SOLCH</name>
<dbReference type="EMBL" id="GEDG01019720">
    <property type="protein sequence ID" value="JAP19705.1"/>
    <property type="molecule type" value="Transcribed_RNA"/>
</dbReference>
<accession>A0A0V0HEM4</accession>
<evidence type="ECO:0000313" key="1">
    <source>
        <dbReference type="EMBL" id="JAP18869.1"/>
    </source>
</evidence>
<dbReference type="AlphaFoldDB" id="A0A0V0HEM4"/>
<sequence length="61" mass="6860">MGNGTANVKMNNYSNGYTVENKTSLKHQRDSHRQIIIPKRVLMSLSVLSSLQEPNTNSKEV</sequence>
<reference evidence="1" key="1">
    <citation type="submission" date="2015-12" db="EMBL/GenBank/DDBJ databases">
        <title>Gene expression during late stages of embryo sac development: a critical building block for successful pollen-pistil interactions.</title>
        <authorList>
            <person name="Liu Y."/>
            <person name="Joly V."/>
            <person name="Sabar M."/>
            <person name="Matton D.P."/>
        </authorList>
    </citation>
    <scope>NUCLEOTIDE SEQUENCE</scope>
</reference>
<proteinExistence type="predicted"/>